<keyword evidence="2" id="KW-0805">Transcription regulation</keyword>
<dbReference type="InterPro" id="IPR036390">
    <property type="entry name" value="WH_DNA-bd_sf"/>
</dbReference>
<reference evidence="7" key="1">
    <citation type="journal article" date="2019" name="Int. J. Syst. Evol. Microbiol.">
        <title>The Global Catalogue of Microorganisms (GCM) 10K type strain sequencing project: providing services to taxonomists for standard genome sequencing and annotation.</title>
        <authorList>
            <consortium name="The Broad Institute Genomics Platform"/>
            <consortium name="The Broad Institute Genome Sequencing Center for Infectious Disease"/>
            <person name="Wu L."/>
            <person name="Ma J."/>
        </authorList>
    </citation>
    <scope>NUCLEOTIDE SEQUENCE [LARGE SCALE GENOMIC DNA]</scope>
    <source>
        <strain evidence="7">NBRC 12467</strain>
    </source>
</reference>
<proteinExistence type="inferred from homology"/>
<name>A0AA37WCR8_9PROT</name>
<comment type="similarity">
    <text evidence="1">Belongs to the LysR transcriptional regulatory family.</text>
</comment>
<dbReference type="InterPro" id="IPR000847">
    <property type="entry name" value="LysR_HTH_N"/>
</dbReference>
<dbReference type="AlphaFoldDB" id="A0AA37WCR8"/>
<evidence type="ECO:0000256" key="4">
    <source>
        <dbReference type="ARBA" id="ARBA00023163"/>
    </source>
</evidence>
<dbReference type="InterPro" id="IPR005119">
    <property type="entry name" value="LysR_subst-bd"/>
</dbReference>
<organism evidence="6 7">
    <name type="scientific">Gluconobacter sphaericus NBRC 12467</name>
    <dbReference type="NCBI Taxonomy" id="1307951"/>
    <lineage>
        <taxon>Bacteria</taxon>
        <taxon>Pseudomonadati</taxon>
        <taxon>Pseudomonadota</taxon>
        <taxon>Alphaproteobacteria</taxon>
        <taxon>Acetobacterales</taxon>
        <taxon>Acetobacteraceae</taxon>
        <taxon>Gluconobacter</taxon>
    </lineage>
</organism>
<feature type="domain" description="HTH lysR-type" evidence="5">
    <location>
        <begin position="14"/>
        <end position="71"/>
    </location>
</feature>
<evidence type="ECO:0000256" key="2">
    <source>
        <dbReference type="ARBA" id="ARBA00023015"/>
    </source>
</evidence>
<dbReference type="SUPFAM" id="SSF46785">
    <property type="entry name" value="Winged helix' DNA-binding domain"/>
    <property type="match status" value="1"/>
</dbReference>
<dbReference type="RefSeq" id="WP_228124019.1">
    <property type="nucleotide sequence ID" value="NZ_BARA01000016.1"/>
</dbReference>
<dbReference type="PANTHER" id="PTHR30427">
    <property type="entry name" value="TRANSCRIPTIONAL ACTIVATOR PROTEIN LYSR"/>
    <property type="match status" value="1"/>
</dbReference>
<dbReference type="GO" id="GO:0043565">
    <property type="term" value="F:sequence-specific DNA binding"/>
    <property type="evidence" value="ECO:0007669"/>
    <property type="project" value="TreeGrafter"/>
</dbReference>
<comment type="caution">
    <text evidence="6">The sequence shown here is derived from an EMBL/GenBank/DDBJ whole genome shotgun (WGS) entry which is preliminary data.</text>
</comment>
<dbReference type="Proteomes" id="UP001156708">
    <property type="component" value="Unassembled WGS sequence"/>
</dbReference>
<dbReference type="GO" id="GO:0003700">
    <property type="term" value="F:DNA-binding transcription factor activity"/>
    <property type="evidence" value="ECO:0007669"/>
    <property type="project" value="InterPro"/>
</dbReference>
<dbReference type="Pfam" id="PF03466">
    <property type="entry name" value="LysR_substrate"/>
    <property type="match status" value="1"/>
</dbReference>
<dbReference type="Gene3D" id="3.40.190.290">
    <property type="match status" value="1"/>
</dbReference>
<keyword evidence="4" id="KW-0804">Transcription</keyword>
<dbReference type="EMBL" id="BSNZ01000047">
    <property type="protein sequence ID" value="GLQ86181.1"/>
    <property type="molecule type" value="Genomic_DNA"/>
</dbReference>
<keyword evidence="3" id="KW-0238">DNA-binding</keyword>
<dbReference type="Pfam" id="PF00126">
    <property type="entry name" value="HTH_1"/>
    <property type="match status" value="1"/>
</dbReference>
<dbReference type="PROSITE" id="PS50931">
    <property type="entry name" value="HTH_LYSR"/>
    <property type="match status" value="1"/>
</dbReference>
<evidence type="ECO:0000313" key="6">
    <source>
        <dbReference type="EMBL" id="GLQ86181.1"/>
    </source>
</evidence>
<protein>
    <submittedName>
        <fullName evidence="6">Transcriptional regulator</fullName>
    </submittedName>
</protein>
<evidence type="ECO:0000256" key="3">
    <source>
        <dbReference type="ARBA" id="ARBA00023125"/>
    </source>
</evidence>
<evidence type="ECO:0000259" key="5">
    <source>
        <dbReference type="PROSITE" id="PS50931"/>
    </source>
</evidence>
<dbReference type="PRINTS" id="PR00039">
    <property type="entry name" value="HTHLYSR"/>
</dbReference>
<dbReference type="SUPFAM" id="SSF53850">
    <property type="entry name" value="Periplasmic binding protein-like II"/>
    <property type="match status" value="1"/>
</dbReference>
<evidence type="ECO:0000313" key="7">
    <source>
        <dbReference type="Proteomes" id="UP001156708"/>
    </source>
</evidence>
<sequence length="312" mass="35000">MMIQAETIHGAYSVNLRQLEILRAIVRYNTTVAAGHALGLSQPAVSNALKVMEEQVGFALFQRVNNRIFPTPETKILLAEAESIFDTHKRLESRIKDIRDNKAGQLRLIATPPVGYGVLARAIREMQIRRPRVRTFFDTRRYEEVLESIETHQAELGFILGFAERPGICSEVLYEGEMVCVMLPEHPLAACEIITPKDLHHHRLIAQEQETKLGAALHRAYEQMGVELTFAVEVRYGLTACILADQGVGVAVVDPLTANSAGRFRLIQRPFSPSIPVAASAVWAENRSLTRLAKTFLGEMRRLLNQQATHKR</sequence>
<dbReference type="GO" id="GO:0010628">
    <property type="term" value="P:positive regulation of gene expression"/>
    <property type="evidence" value="ECO:0007669"/>
    <property type="project" value="TreeGrafter"/>
</dbReference>
<dbReference type="Gene3D" id="1.10.10.10">
    <property type="entry name" value="Winged helix-like DNA-binding domain superfamily/Winged helix DNA-binding domain"/>
    <property type="match status" value="1"/>
</dbReference>
<evidence type="ECO:0000256" key="1">
    <source>
        <dbReference type="ARBA" id="ARBA00009437"/>
    </source>
</evidence>
<accession>A0AA37WCR8</accession>
<keyword evidence="7" id="KW-1185">Reference proteome</keyword>
<dbReference type="PANTHER" id="PTHR30427:SF1">
    <property type="entry name" value="TRANSCRIPTIONAL ACTIVATOR PROTEIN LYSR"/>
    <property type="match status" value="1"/>
</dbReference>
<dbReference type="InterPro" id="IPR036388">
    <property type="entry name" value="WH-like_DNA-bd_sf"/>
</dbReference>
<gene>
    <name evidence="6" type="ORF">GCM10007872_30940</name>
</gene>